<accession>A0A7J8A3R6</accession>
<feature type="region of interest" description="Disordered" evidence="1">
    <location>
        <begin position="253"/>
        <end position="303"/>
    </location>
</feature>
<name>A0A7J8A3R6_MYOMY</name>
<dbReference type="PANTHER" id="PTHR46299:SF1">
    <property type="entry name" value="VON WILLEBRAND FACTOR A DOMAIN-CONTAINING PROTEIN 5B1"/>
    <property type="match status" value="1"/>
</dbReference>
<gene>
    <name evidence="2" type="ORF">mMyoMyo1_020440</name>
</gene>
<proteinExistence type="predicted"/>
<evidence type="ECO:0000313" key="2">
    <source>
        <dbReference type="EMBL" id="KAF6380899.1"/>
    </source>
</evidence>
<reference evidence="2 3" key="1">
    <citation type="journal article" date="2020" name="Nature">
        <title>Six reference-quality genomes reveal evolution of bat adaptations.</title>
        <authorList>
            <person name="Jebb D."/>
            <person name="Huang Z."/>
            <person name="Pippel M."/>
            <person name="Hughes G.M."/>
            <person name="Lavrichenko K."/>
            <person name="Devanna P."/>
            <person name="Winkler S."/>
            <person name="Jermiin L.S."/>
            <person name="Skirmuntt E.C."/>
            <person name="Katzourakis A."/>
            <person name="Burkitt-Gray L."/>
            <person name="Ray D.A."/>
            <person name="Sullivan K.A.M."/>
            <person name="Roscito J.G."/>
            <person name="Kirilenko B.M."/>
            <person name="Davalos L.M."/>
            <person name="Corthals A.P."/>
            <person name="Power M.L."/>
            <person name="Jones G."/>
            <person name="Ransome R.D."/>
            <person name="Dechmann D.K.N."/>
            <person name="Locatelli A.G."/>
            <person name="Puechmaille S.J."/>
            <person name="Fedrigo O."/>
            <person name="Jarvis E.D."/>
            <person name="Hiller M."/>
            <person name="Vernes S.C."/>
            <person name="Myers E.W."/>
            <person name="Teeling E.C."/>
        </authorList>
    </citation>
    <scope>NUCLEOTIDE SEQUENCE [LARGE SCALE GENOMIC DNA]</scope>
    <source>
        <strain evidence="2">MMyoMyo1</strain>
        <tissue evidence="2">Flight muscle</tissue>
    </source>
</reference>
<feature type="region of interest" description="Disordered" evidence="1">
    <location>
        <begin position="1"/>
        <end position="54"/>
    </location>
</feature>
<dbReference type="VEuPathDB" id="HostDB:GeneID_118676617"/>
<sequence>MRELDLGYSLQPASDSLSPGDQEPVHQPSSLETQTSPAWEPQASTSRPATPDPVVGKAVVKGLRDSQRLQWEVSFELEPPGHERSRAHDADLWKETFHHLAARAIIRDFEQLAEREDEIEQGSSRRYQVNAVHTSKACNIISKYTAYVPVDVSQRLYLPTVVAYPSSGAALRMASSRALNQQWRGSSAGFSRSQSVFTEDSAAGPGRFQNLRSNRVDQGKALPPPPRCCCLCQSPQPPALGPRSRRGFVRKDIQKTSDVEENPAVPSGNATSPGGEKYAASEGPQHSLATNTPSSLKTSETQFGTRLTLKKSRLLTQAARGFLGKPLTKTPESTPGSQSFDYVPLVSLQLASGAFLMNQAFCEAIHIPMDKLKWTSPFTCHRVSLTARQPASKTSPSSRHPSCDTFSEEPLAGNKASWELSAVTEHTGKLWATVVALAWLEHSSASYFVEWELVAAKASAWLEQQEVPEGRTRGTLKAAALQLFVLLRHWDESLEFNMLCYNPNYV</sequence>
<dbReference type="InterPro" id="IPR052627">
    <property type="entry name" value="VWA_domain-containing"/>
</dbReference>
<keyword evidence="3" id="KW-1185">Reference proteome</keyword>
<dbReference type="EMBL" id="JABWUV010000002">
    <property type="protein sequence ID" value="KAF6380899.1"/>
    <property type="molecule type" value="Genomic_DNA"/>
</dbReference>
<organism evidence="2 3">
    <name type="scientific">Myotis myotis</name>
    <name type="common">Greater mouse-eared bat</name>
    <name type="synonym">Vespertilio myotis</name>
    <dbReference type="NCBI Taxonomy" id="51298"/>
    <lineage>
        <taxon>Eukaryota</taxon>
        <taxon>Metazoa</taxon>
        <taxon>Chordata</taxon>
        <taxon>Craniata</taxon>
        <taxon>Vertebrata</taxon>
        <taxon>Euteleostomi</taxon>
        <taxon>Mammalia</taxon>
        <taxon>Eutheria</taxon>
        <taxon>Laurasiatheria</taxon>
        <taxon>Chiroptera</taxon>
        <taxon>Yangochiroptera</taxon>
        <taxon>Vespertilionidae</taxon>
        <taxon>Myotis</taxon>
    </lineage>
</organism>
<dbReference type="AlphaFoldDB" id="A0A7J8A3R6"/>
<feature type="compositionally biased region" description="Polar residues" evidence="1">
    <location>
        <begin position="287"/>
        <end position="303"/>
    </location>
</feature>
<comment type="caution">
    <text evidence="2">The sequence shown here is derived from an EMBL/GenBank/DDBJ whole genome shotgun (WGS) entry which is preliminary data.</text>
</comment>
<evidence type="ECO:0000313" key="3">
    <source>
        <dbReference type="Proteomes" id="UP000527355"/>
    </source>
</evidence>
<protein>
    <submittedName>
        <fullName evidence="2">von Willebrand factor A domain containing 5B1</fullName>
    </submittedName>
</protein>
<dbReference type="PANTHER" id="PTHR46299">
    <property type="entry name" value="VON WILLEBRAND FACTOR A DOMAIN-CONTAINING PROTEIN 5B2-RELATED"/>
    <property type="match status" value="1"/>
</dbReference>
<dbReference type="Proteomes" id="UP000527355">
    <property type="component" value="Unassembled WGS sequence"/>
</dbReference>
<evidence type="ECO:0000256" key="1">
    <source>
        <dbReference type="SAM" id="MobiDB-lite"/>
    </source>
</evidence>
<feature type="compositionally biased region" description="Polar residues" evidence="1">
    <location>
        <begin position="27"/>
        <end position="48"/>
    </location>
</feature>